<evidence type="ECO:0000259" key="7">
    <source>
        <dbReference type="PROSITE" id="PS50110"/>
    </source>
</evidence>
<evidence type="ECO:0000256" key="5">
    <source>
        <dbReference type="PROSITE-ProRule" id="PRU00169"/>
    </source>
</evidence>
<keyword evidence="1 5" id="KW-0597">Phosphoprotein</keyword>
<sequence length="226" mass="24763">MTSVIIADNHPLIRAGVRQLIDAHPGYRLLDEAGDCDACLFKVRELRPDILLLDLNMPDTGGFGVVRALKADNIPCRIVILSMYSTREFVDAARQLGCAGFVAKEDAGSELIEALNNLSRGFQMSSSVGRGEKPLHARDQTDTAPIAGMDQLTWTELRVLASVAASSTTQEIAQRMGISPRTVDTHRQNISRKLDLSGANSLVRYAAEHRQQITALLTDARTNRDH</sequence>
<dbReference type="PROSITE" id="PS50110">
    <property type="entry name" value="RESPONSE_REGULATORY"/>
    <property type="match status" value="1"/>
</dbReference>
<dbReference type="AlphaFoldDB" id="A0A6I6J3Y6"/>
<keyword evidence="9" id="KW-1185">Reference proteome</keyword>
<dbReference type="PRINTS" id="PR00038">
    <property type="entry name" value="HTHLUXR"/>
</dbReference>
<dbReference type="PROSITE" id="PS50043">
    <property type="entry name" value="HTH_LUXR_2"/>
    <property type="match status" value="1"/>
</dbReference>
<dbReference type="InterPro" id="IPR016032">
    <property type="entry name" value="Sig_transdc_resp-reg_C-effctor"/>
</dbReference>
<evidence type="ECO:0000256" key="1">
    <source>
        <dbReference type="ARBA" id="ARBA00022553"/>
    </source>
</evidence>
<evidence type="ECO:0000313" key="9">
    <source>
        <dbReference type="Proteomes" id="UP000428330"/>
    </source>
</evidence>
<dbReference type="Proteomes" id="UP000428330">
    <property type="component" value="Chromosome"/>
</dbReference>
<name>A0A6I6J3Y6_9RHOB</name>
<dbReference type="GO" id="GO:0003677">
    <property type="term" value="F:DNA binding"/>
    <property type="evidence" value="ECO:0007669"/>
    <property type="project" value="UniProtKB-KW"/>
</dbReference>
<dbReference type="RefSeq" id="WP_198389310.1">
    <property type="nucleotide sequence ID" value="NZ_CP034348.1"/>
</dbReference>
<dbReference type="EMBL" id="CP034348">
    <property type="protein sequence ID" value="QGX99488.1"/>
    <property type="molecule type" value="Genomic_DNA"/>
</dbReference>
<reference evidence="9" key="1">
    <citation type="submission" date="2018-12" db="EMBL/GenBank/DDBJ databases">
        <title>Complete genome sequence of Roseovarius sp. MME-070.</title>
        <authorList>
            <person name="Nam Y.-D."/>
            <person name="Kang J."/>
            <person name="Chung W.-H."/>
            <person name="Park Y.S."/>
        </authorList>
    </citation>
    <scope>NUCLEOTIDE SEQUENCE [LARGE SCALE GENOMIC DNA]</scope>
    <source>
        <strain evidence="9">MME-070</strain>
    </source>
</reference>
<dbReference type="Gene3D" id="3.40.50.2300">
    <property type="match status" value="1"/>
</dbReference>
<feature type="modified residue" description="4-aspartylphosphate" evidence="5">
    <location>
        <position position="54"/>
    </location>
</feature>
<dbReference type="InterPro" id="IPR000792">
    <property type="entry name" value="Tscrpt_reg_LuxR_C"/>
</dbReference>
<dbReference type="SMART" id="SM00448">
    <property type="entry name" value="REC"/>
    <property type="match status" value="1"/>
</dbReference>
<accession>A0A6I6J3Y6</accession>
<dbReference type="SMART" id="SM00421">
    <property type="entry name" value="HTH_LUXR"/>
    <property type="match status" value="1"/>
</dbReference>
<evidence type="ECO:0000256" key="2">
    <source>
        <dbReference type="ARBA" id="ARBA00023015"/>
    </source>
</evidence>
<dbReference type="InterPro" id="IPR039420">
    <property type="entry name" value="WalR-like"/>
</dbReference>
<proteinExistence type="predicted"/>
<keyword evidence="4" id="KW-0804">Transcription</keyword>
<feature type="domain" description="HTH luxR-type" evidence="6">
    <location>
        <begin position="145"/>
        <end position="210"/>
    </location>
</feature>
<dbReference type="InterPro" id="IPR058245">
    <property type="entry name" value="NreC/VraR/RcsB-like_REC"/>
</dbReference>
<protein>
    <submittedName>
        <fullName evidence="8">DNA-binding response regulator</fullName>
    </submittedName>
</protein>
<evidence type="ECO:0000256" key="3">
    <source>
        <dbReference type="ARBA" id="ARBA00023125"/>
    </source>
</evidence>
<dbReference type="PANTHER" id="PTHR43214">
    <property type="entry name" value="TWO-COMPONENT RESPONSE REGULATOR"/>
    <property type="match status" value="1"/>
</dbReference>
<feature type="domain" description="Response regulatory" evidence="7">
    <location>
        <begin position="3"/>
        <end position="119"/>
    </location>
</feature>
<keyword evidence="3 8" id="KW-0238">DNA-binding</keyword>
<dbReference type="InterPro" id="IPR011006">
    <property type="entry name" value="CheY-like_superfamily"/>
</dbReference>
<gene>
    <name evidence="8" type="ORF">EI983_14910</name>
</gene>
<organism evidence="8 9">
    <name type="scientific">Roseovarius faecimaris</name>
    <dbReference type="NCBI Taxonomy" id="2494550"/>
    <lineage>
        <taxon>Bacteria</taxon>
        <taxon>Pseudomonadati</taxon>
        <taxon>Pseudomonadota</taxon>
        <taxon>Alphaproteobacteria</taxon>
        <taxon>Rhodobacterales</taxon>
        <taxon>Roseobacteraceae</taxon>
        <taxon>Roseovarius</taxon>
    </lineage>
</organism>
<evidence type="ECO:0000256" key="4">
    <source>
        <dbReference type="ARBA" id="ARBA00023163"/>
    </source>
</evidence>
<evidence type="ECO:0000313" key="8">
    <source>
        <dbReference type="EMBL" id="QGX99488.1"/>
    </source>
</evidence>
<evidence type="ECO:0000259" key="6">
    <source>
        <dbReference type="PROSITE" id="PS50043"/>
    </source>
</evidence>
<dbReference type="SUPFAM" id="SSF46894">
    <property type="entry name" value="C-terminal effector domain of the bipartite response regulators"/>
    <property type="match status" value="1"/>
</dbReference>
<dbReference type="CDD" id="cd06170">
    <property type="entry name" value="LuxR_C_like"/>
    <property type="match status" value="1"/>
</dbReference>
<dbReference type="Pfam" id="PF00072">
    <property type="entry name" value="Response_reg"/>
    <property type="match status" value="1"/>
</dbReference>
<dbReference type="CDD" id="cd17535">
    <property type="entry name" value="REC_NarL-like"/>
    <property type="match status" value="1"/>
</dbReference>
<dbReference type="InterPro" id="IPR001789">
    <property type="entry name" value="Sig_transdc_resp-reg_receiver"/>
</dbReference>
<keyword evidence="2" id="KW-0805">Transcription regulation</keyword>
<dbReference type="SUPFAM" id="SSF52172">
    <property type="entry name" value="CheY-like"/>
    <property type="match status" value="1"/>
</dbReference>
<dbReference type="GO" id="GO:0000160">
    <property type="term" value="P:phosphorelay signal transduction system"/>
    <property type="evidence" value="ECO:0007669"/>
    <property type="project" value="InterPro"/>
</dbReference>
<dbReference type="GO" id="GO:0006355">
    <property type="term" value="P:regulation of DNA-templated transcription"/>
    <property type="evidence" value="ECO:0007669"/>
    <property type="project" value="InterPro"/>
</dbReference>
<dbReference type="KEGG" id="rom:EI983_14910"/>
<dbReference type="Pfam" id="PF00196">
    <property type="entry name" value="GerE"/>
    <property type="match status" value="1"/>
</dbReference>
<dbReference type="PANTHER" id="PTHR43214:SF41">
    <property type="entry name" value="NITRATE_NITRITE RESPONSE REGULATOR PROTEIN NARP"/>
    <property type="match status" value="1"/>
</dbReference>